<accession>A0AAU7BGZ9</accession>
<name>A0AAU7BGZ9_9PSED</name>
<evidence type="ECO:0000313" key="3">
    <source>
        <dbReference type="EMBL" id="XBG31744.1"/>
    </source>
</evidence>
<dbReference type="InterPro" id="IPR035418">
    <property type="entry name" value="AraC-bd_2"/>
</dbReference>
<proteinExistence type="predicted"/>
<feature type="region of interest" description="Disordered" evidence="1">
    <location>
        <begin position="173"/>
        <end position="198"/>
    </location>
</feature>
<reference evidence="3" key="2">
    <citation type="submission" date="2024-05" db="EMBL/GenBank/DDBJ databases">
        <authorList>
            <person name="Mellies J."/>
            <person name="Newton I."/>
        </authorList>
    </citation>
    <scope>NUCLEOTIDE SEQUENCE</scope>
    <source>
        <strain evidence="3">13.2</strain>
    </source>
</reference>
<reference evidence="3" key="1">
    <citation type="journal article" date="2019" name="Microbiol. Resour. Announc.">
        <title>Draft Genome Sequences of Five Environmental Bacterial Isolates That Degrade Polyethylene Terephthalate Plastic.</title>
        <authorList>
            <person name="Leon-Zayas R."/>
            <person name="Roberts C."/>
            <person name="Vague M."/>
            <person name="Mellies J.L."/>
        </authorList>
    </citation>
    <scope>NUCLEOTIDE SEQUENCE</scope>
    <source>
        <strain evidence="3">13.2</strain>
    </source>
</reference>
<dbReference type="EMBL" id="CP157179">
    <property type="protein sequence ID" value="XBG31744.1"/>
    <property type="molecule type" value="Genomic_DNA"/>
</dbReference>
<dbReference type="Pfam" id="PF14525">
    <property type="entry name" value="AraC_binding_2"/>
    <property type="match status" value="1"/>
</dbReference>
<dbReference type="AlphaFoldDB" id="A0AAU7BGZ9"/>
<feature type="domain" description="Transcription regulator HTH AraC- type ligand binding" evidence="2">
    <location>
        <begin position="19"/>
        <end position="170"/>
    </location>
</feature>
<sequence>MPTELSTHGWPQPERQVRWAEAISDTYFPLSLEFAAGQPFDGHLQRWSTPSTPLSLSRLRSSQLGYSRSKAHIGQDHEAFYLVTVPHGSEVHFEQDGHQISCSPGGFIVERGDAPYRFHYGTQNDLWVLKLPERALKANLPGAQALYPALLRCPSGPGAHLRRATRPVCPPFRHQPPGSPASTAGTGLRHPAAGLATG</sequence>
<gene>
    <name evidence="3" type="ORF">ABH853_26865</name>
</gene>
<evidence type="ECO:0000259" key="2">
    <source>
        <dbReference type="Pfam" id="PF14525"/>
    </source>
</evidence>
<protein>
    <recommendedName>
        <fullName evidence="2">Transcription regulator HTH AraC- type ligand binding domain-containing protein</fullName>
    </recommendedName>
</protein>
<organism evidence="3">
    <name type="scientific">Pseudomonas sp. 13.2</name>
    <dbReference type="NCBI Taxonomy" id="3144665"/>
    <lineage>
        <taxon>Bacteria</taxon>
        <taxon>Pseudomonadati</taxon>
        <taxon>Pseudomonadota</taxon>
        <taxon>Gammaproteobacteria</taxon>
        <taxon>Pseudomonadales</taxon>
        <taxon>Pseudomonadaceae</taxon>
        <taxon>Pseudomonas</taxon>
    </lineage>
</organism>
<evidence type="ECO:0000256" key="1">
    <source>
        <dbReference type="SAM" id="MobiDB-lite"/>
    </source>
</evidence>